<reference evidence="4" key="2">
    <citation type="submission" date="2025-08" db="UniProtKB">
        <authorList>
            <consortium name="RefSeq"/>
        </authorList>
    </citation>
    <scope>IDENTIFICATION</scope>
</reference>
<gene>
    <name evidence="4" type="primary">LOC114075223</name>
</gene>
<evidence type="ECO:0000259" key="2">
    <source>
        <dbReference type="Pfam" id="PF13976"/>
    </source>
</evidence>
<dbReference type="Pfam" id="PF13976">
    <property type="entry name" value="gag_pre-integrs"/>
    <property type="match status" value="1"/>
</dbReference>
<evidence type="ECO:0000313" key="3">
    <source>
        <dbReference type="Proteomes" id="UP000694930"/>
    </source>
</evidence>
<dbReference type="RefSeq" id="XP_027769380.1">
    <property type="nucleotide sequence ID" value="XM_027913579.1"/>
</dbReference>
<accession>A0ABM1V0W2</accession>
<protein>
    <submittedName>
        <fullName evidence="4">Uncharacterized protein LOC114075223</fullName>
    </submittedName>
</protein>
<dbReference type="InterPro" id="IPR025724">
    <property type="entry name" value="GAG-pre-integrase_dom"/>
</dbReference>
<feature type="domain" description="GAG-pre-integrase" evidence="2">
    <location>
        <begin position="306"/>
        <end position="345"/>
    </location>
</feature>
<keyword evidence="3" id="KW-1185">Reference proteome</keyword>
<proteinExistence type="predicted"/>
<dbReference type="InterPro" id="IPR013103">
    <property type="entry name" value="RVT_2"/>
</dbReference>
<dbReference type="Pfam" id="PF07727">
    <property type="entry name" value="RVT_2"/>
    <property type="match status" value="1"/>
</dbReference>
<name>A0ABM1V0W2_SOLPN</name>
<dbReference type="PANTHER" id="PTHR43383:SF2">
    <property type="entry name" value="AMIDOHYDROLASE 2 FAMILY PROTEIN"/>
    <property type="match status" value="1"/>
</dbReference>
<evidence type="ECO:0000259" key="1">
    <source>
        <dbReference type="Pfam" id="PF07727"/>
    </source>
</evidence>
<evidence type="ECO:0000313" key="4">
    <source>
        <dbReference type="RefSeq" id="XP_027769380.1"/>
    </source>
</evidence>
<dbReference type="PANTHER" id="PTHR43383">
    <property type="entry name" value="NODULIN 6"/>
    <property type="match status" value="1"/>
</dbReference>
<dbReference type="GeneID" id="114075223"/>
<organism evidence="3 4">
    <name type="scientific">Solanum pennellii</name>
    <name type="common">Tomato</name>
    <name type="synonym">Lycopersicon pennellii</name>
    <dbReference type="NCBI Taxonomy" id="28526"/>
    <lineage>
        <taxon>Eukaryota</taxon>
        <taxon>Viridiplantae</taxon>
        <taxon>Streptophyta</taxon>
        <taxon>Embryophyta</taxon>
        <taxon>Tracheophyta</taxon>
        <taxon>Spermatophyta</taxon>
        <taxon>Magnoliopsida</taxon>
        <taxon>eudicotyledons</taxon>
        <taxon>Gunneridae</taxon>
        <taxon>Pentapetalae</taxon>
        <taxon>asterids</taxon>
        <taxon>lamiids</taxon>
        <taxon>Solanales</taxon>
        <taxon>Solanaceae</taxon>
        <taxon>Solanoideae</taxon>
        <taxon>Solaneae</taxon>
        <taxon>Solanum</taxon>
        <taxon>Solanum subgen. Lycopersicon</taxon>
    </lineage>
</organism>
<dbReference type="Proteomes" id="UP000694930">
    <property type="component" value="Chromosome 12"/>
</dbReference>
<sequence length="565" mass="63379">MSFGCDVFGSKNIGIGNSSAIFTLELLLGSSNYLSWASSVEFWCKGQGVHDHLTNKTYVVDVKAKTSEKDAKVKAHWEKIDAQLFSLLWRSIISKLMPLFRPFQTCYTVWEKACALYTNDISRFYDVISRLTNLMKQESIMSTYLGQVHAIIEEFDTLMPVTTDVEKQQEHRQTLFLVLTLAGLPPDNDFEYNEFLRNRASKQSSPAVAYGAQPNQPSNNAHIAQIEYDEFLQYRANKQTSPQVVSVAQPDVSVTAITLTNGIQTKPKGVGKAKPLSCVTLNSVLYVFGSPFSLASMIGTGHESQGLYYLTSSNSLTACSVIDSPNLIHKRLGHPSLFKLQKMHYTFLNYHRLSSPHYAFVSSLSSVSIPKTTDEALSHSGWRQAMVDEMSALHKSGTWELVSLPAGRSTVGCHWVYAIKISPDVQVDRLKARLVAKGYTQIFGLDYSDTFAPVAKIAYVRLFLSMAIVRHSPLYQLDIKNVFLYGDLEEEVYMEQSPGFVAQGESSSLVCRLRRSIYRLKQSPRAWFGKFSTVIQEFGMNRSGADQTVFYRHSAPGRYLFGCLC</sequence>
<feature type="domain" description="Reverse transcriptase Ty1/copia-type" evidence="1">
    <location>
        <begin position="398"/>
        <end position="560"/>
    </location>
</feature>
<reference evidence="3" key="1">
    <citation type="journal article" date="2014" name="Nat. Genet.">
        <title>The genome of the stress-tolerant wild tomato species Solanum pennellii.</title>
        <authorList>
            <person name="Bolger A."/>
            <person name="Scossa F."/>
            <person name="Bolger M.E."/>
            <person name="Lanz C."/>
            <person name="Maumus F."/>
            <person name="Tohge T."/>
            <person name="Quesneville H."/>
            <person name="Alseekh S."/>
            <person name="Sorensen I."/>
            <person name="Lichtenstein G."/>
            <person name="Fich E.A."/>
            <person name="Conte M."/>
            <person name="Keller H."/>
            <person name="Schneeberger K."/>
            <person name="Schwacke R."/>
            <person name="Ofner I."/>
            <person name="Vrebalov J."/>
            <person name="Xu Y."/>
            <person name="Osorio S."/>
            <person name="Aflitos S.A."/>
            <person name="Schijlen E."/>
            <person name="Jimenez-Gomez J.M."/>
            <person name="Ryngajllo M."/>
            <person name="Kimura S."/>
            <person name="Kumar R."/>
            <person name="Koenig D."/>
            <person name="Headland L.R."/>
            <person name="Maloof J.N."/>
            <person name="Sinha N."/>
            <person name="van Ham R.C."/>
            <person name="Lankhorst R.K."/>
            <person name="Mao L."/>
            <person name="Vogel A."/>
            <person name="Arsova B."/>
            <person name="Panstruga R."/>
            <person name="Fei Z."/>
            <person name="Rose J.K."/>
            <person name="Zamir D."/>
            <person name="Carrari F."/>
            <person name="Giovannoni J.J."/>
            <person name="Weigel D."/>
            <person name="Usadel B."/>
            <person name="Fernie A.R."/>
        </authorList>
    </citation>
    <scope>NUCLEOTIDE SEQUENCE [LARGE SCALE GENOMIC DNA]</scope>
    <source>
        <strain evidence="3">cv. LA0716</strain>
    </source>
</reference>